<dbReference type="EMBL" id="QXGI01000001">
    <property type="protein sequence ID" value="RSX49865.1"/>
    <property type="molecule type" value="Genomic_DNA"/>
</dbReference>
<gene>
    <name evidence="1" type="ORF">D2E22_0326</name>
</gene>
<sequence>MNDRGARLEDMDMESLFALYAACSDDYRILEQASRILERLSPDDQRRLRAAFRVVGRLDDGEGLAGGLRMAAAGMMGARDAGLSTGRLHAPRREDS</sequence>
<evidence type="ECO:0000313" key="1">
    <source>
        <dbReference type="EMBL" id="RSX49865.1"/>
    </source>
</evidence>
<evidence type="ECO:0000313" key="2">
    <source>
        <dbReference type="Proteomes" id="UP000288052"/>
    </source>
</evidence>
<dbReference type="AlphaFoldDB" id="A0A430FAL2"/>
<comment type="caution">
    <text evidence="1">The sequence shown here is derived from an EMBL/GenBank/DDBJ whole genome shotgun (WGS) entry which is preliminary data.</text>
</comment>
<dbReference type="Proteomes" id="UP000288052">
    <property type="component" value="Unassembled WGS sequence"/>
</dbReference>
<organism evidence="1 2">
    <name type="scientific">Bifidobacterium castoris</name>
    <dbReference type="NCBI Taxonomy" id="2306972"/>
    <lineage>
        <taxon>Bacteria</taxon>
        <taxon>Bacillati</taxon>
        <taxon>Actinomycetota</taxon>
        <taxon>Actinomycetes</taxon>
        <taxon>Bifidobacteriales</taxon>
        <taxon>Bifidobacteriaceae</taxon>
        <taxon>Bifidobacterium</taxon>
    </lineage>
</organism>
<name>A0A430FAL2_9BIFI</name>
<reference evidence="1 2" key="1">
    <citation type="submission" date="2018-09" db="EMBL/GenBank/DDBJ databases">
        <title>Characterization of the phylogenetic diversity of five novel species belonging to the genus Bifidobacterium.</title>
        <authorList>
            <person name="Lugli G.A."/>
            <person name="Duranti S."/>
            <person name="Milani C."/>
        </authorList>
    </citation>
    <scope>NUCLEOTIDE SEQUENCE [LARGE SCALE GENOMIC DNA]</scope>
    <source>
        <strain evidence="1 2">2020B</strain>
    </source>
</reference>
<accession>A0A430FAL2</accession>
<keyword evidence="2" id="KW-1185">Reference proteome</keyword>
<protein>
    <submittedName>
        <fullName evidence="1">Uncharacterized protein</fullName>
    </submittedName>
</protein>
<proteinExistence type="predicted"/>